<gene>
    <name evidence="2" type="ORF">E1163_28700</name>
</gene>
<comment type="caution">
    <text evidence="2">The sequence shown here is derived from an EMBL/GenBank/DDBJ whole genome shotgun (WGS) entry which is preliminary data.</text>
</comment>
<keyword evidence="3" id="KW-1185">Reference proteome</keyword>
<evidence type="ECO:0000256" key="1">
    <source>
        <dbReference type="SAM" id="Phobius"/>
    </source>
</evidence>
<name>A0ABW9RYU6_9BACT</name>
<accession>A0ABW9RYU6</accession>
<protein>
    <submittedName>
        <fullName evidence="2">Uncharacterized protein</fullName>
    </submittedName>
</protein>
<dbReference type="RefSeq" id="WP_155177020.1">
    <property type="nucleotide sequence ID" value="NZ_BAAAFL010000012.1"/>
</dbReference>
<feature type="transmembrane region" description="Helical" evidence="1">
    <location>
        <begin position="106"/>
        <end position="125"/>
    </location>
</feature>
<sequence length="138" mass="15077">MITGEMEFLLSRDPEDDSYDNFLGFGKKAKARRQAKRAERKASGQKTKVGQGIASLLGSGNLGSTIDNITGLFKKKEEAPSDYEVSMGQGVHYADPDEPKKKDNTMLIVGGVIVVGIVALGYTQFRKSQQLKLQQPVI</sequence>
<dbReference type="EMBL" id="SMLW01000676">
    <property type="protein sequence ID" value="MTI28975.1"/>
    <property type="molecule type" value="Genomic_DNA"/>
</dbReference>
<dbReference type="Proteomes" id="UP000798808">
    <property type="component" value="Unassembled WGS sequence"/>
</dbReference>
<reference evidence="2 3" key="1">
    <citation type="submission" date="2019-02" db="EMBL/GenBank/DDBJ databases">
        <authorList>
            <person name="Goldberg S.R."/>
            <person name="Haltli B.A."/>
            <person name="Correa H."/>
            <person name="Russell K.G."/>
        </authorList>
    </citation>
    <scope>NUCLEOTIDE SEQUENCE [LARGE SCALE GENOMIC DNA]</scope>
    <source>
        <strain evidence="2 3">JCM 16186</strain>
    </source>
</reference>
<proteinExistence type="predicted"/>
<keyword evidence="1" id="KW-0472">Membrane</keyword>
<organism evidence="2 3">
    <name type="scientific">Fulvivirga kasyanovii</name>
    <dbReference type="NCBI Taxonomy" id="396812"/>
    <lineage>
        <taxon>Bacteria</taxon>
        <taxon>Pseudomonadati</taxon>
        <taxon>Bacteroidota</taxon>
        <taxon>Cytophagia</taxon>
        <taxon>Cytophagales</taxon>
        <taxon>Fulvivirgaceae</taxon>
        <taxon>Fulvivirga</taxon>
    </lineage>
</organism>
<keyword evidence="1" id="KW-1133">Transmembrane helix</keyword>
<evidence type="ECO:0000313" key="2">
    <source>
        <dbReference type="EMBL" id="MTI28975.1"/>
    </source>
</evidence>
<evidence type="ECO:0000313" key="3">
    <source>
        <dbReference type="Proteomes" id="UP000798808"/>
    </source>
</evidence>
<keyword evidence="1" id="KW-0812">Transmembrane</keyword>